<evidence type="ECO:0008006" key="3">
    <source>
        <dbReference type="Google" id="ProtNLM"/>
    </source>
</evidence>
<dbReference type="Pfam" id="PF13489">
    <property type="entry name" value="Methyltransf_23"/>
    <property type="match status" value="1"/>
</dbReference>
<protein>
    <recommendedName>
        <fullName evidence="3">2-polyprenyl-3-methyl-5-hydroxy-6-metoxy-1, 4-benzoquinol methylase</fullName>
    </recommendedName>
</protein>
<name>A0A094JA89_9GAMM</name>
<comment type="caution">
    <text evidence="1">The sequence shown here is derived from an EMBL/GenBank/DDBJ whole genome shotgun (WGS) entry which is preliminary data.</text>
</comment>
<organism evidence="1 2">
    <name type="scientific">Pseudidiomarina atlantica</name>
    <dbReference type="NCBI Taxonomy" id="1517416"/>
    <lineage>
        <taxon>Bacteria</taxon>
        <taxon>Pseudomonadati</taxon>
        <taxon>Pseudomonadota</taxon>
        <taxon>Gammaproteobacteria</taxon>
        <taxon>Alteromonadales</taxon>
        <taxon>Idiomarinaceae</taxon>
        <taxon>Pseudidiomarina</taxon>
    </lineage>
</organism>
<dbReference type="RefSeq" id="WP_034730672.1">
    <property type="nucleotide sequence ID" value="NZ_JPIN01000002.1"/>
</dbReference>
<proteinExistence type="predicted"/>
<dbReference type="EMBL" id="JPIN01000002">
    <property type="protein sequence ID" value="KFZ29501.1"/>
    <property type="molecule type" value="Genomic_DNA"/>
</dbReference>
<keyword evidence="2" id="KW-1185">Reference proteome</keyword>
<dbReference type="eggNOG" id="COG2227">
    <property type="taxonomic scope" value="Bacteria"/>
</dbReference>
<dbReference type="STRING" id="1517416.IDAT_03910"/>
<dbReference type="InterPro" id="IPR029063">
    <property type="entry name" value="SAM-dependent_MTases_sf"/>
</dbReference>
<dbReference type="AlphaFoldDB" id="A0A094JA89"/>
<evidence type="ECO:0000313" key="1">
    <source>
        <dbReference type="EMBL" id="KFZ29501.1"/>
    </source>
</evidence>
<dbReference type="SUPFAM" id="SSF53335">
    <property type="entry name" value="S-adenosyl-L-methionine-dependent methyltransferases"/>
    <property type="match status" value="1"/>
</dbReference>
<evidence type="ECO:0000313" key="2">
    <source>
        <dbReference type="Proteomes" id="UP000053718"/>
    </source>
</evidence>
<sequence length="221" mass="25542">MHSDFACGLCYHPMSERFWQRHKGSLAGREYWRCTNCQLIQVPVAQRLDTAAEKAIYDLHQNEPNDVGYQRFLNRTAEPLAARLSAGAQGLDFGCGPQPALAAMLSAAGFPTTTYDLYYANVPQRLQQQYDFITCTEVVEHLGQPREVFEQLVACLKPQGWLAIMTKRWLNRERFGTWFYLNDPTHISFFHLDTFHWLAEHFHLEIDYVAADVVMLRRPAK</sequence>
<dbReference type="Proteomes" id="UP000053718">
    <property type="component" value="Unassembled WGS sequence"/>
</dbReference>
<gene>
    <name evidence="1" type="ORF">IDAT_03910</name>
</gene>
<dbReference type="Gene3D" id="3.40.50.150">
    <property type="entry name" value="Vaccinia Virus protein VP39"/>
    <property type="match status" value="1"/>
</dbReference>
<accession>A0A094JA89</accession>
<reference evidence="1 2" key="1">
    <citation type="submission" date="2014-06" db="EMBL/GenBank/DDBJ databases">
        <title>Draft genome sequence of Idiomarina sp. MCCC 1A10513.</title>
        <authorList>
            <person name="Du J."/>
            <person name="Lai Q."/>
            <person name="Shao Z."/>
        </authorList>
    </citation>
    <scope>NUCLEOTIDE SEQUENCE [LARGE SCALE GENOMIC DNA]</scope>
    <source>
        <strain evidence="1 2">MCCC 1A10513</strain>
    </source>
</reference>